<dbReference type="Proteomes" id="UP000063953">
    <property type="component" value="Chromosome"/>
</dbReference>
<sequence>MYIKAKTKANEKLLNYIMSFGENCYENSKYLNSKIYNPIYKMISDAGLDYGLKSTVISNRYLVVEDLKGNLIDFSPNTPNLSLATRRIVNDKNLTKIMLSKRNIPVPEGHVFTELRHAISFFKNKKKVVIKPKVGSGGKGVTASIETLEEFKLAWKKAKLSSKEIIVEGHVEGDELRVFVLGGKVVAAICRIPAYVIGDGKHTIQELIQIKNKKRVLNPSTKKYPIQVNLDIDTNKIPAVKEFVLLSSVSNIGLGGESVNLIEYLHPSIIKLAESVWNAIPHATQLGLDIIANNFTENASNNAYVIEVNADPAVATPVFTMYGNTMFHLPNLILNYSLKLLEDNKKQNSNRNSKVAENSKNIVSEVFPKNTFDLQVYLLRRAAYEKGLDVEKLSNSITAVKSSTNDKEIYFVNGMCGETLFSTPLTTTNKQRTKDLLSKKSISVPTGKTFSFDSFDSAWSFAKNILPVVLKPLSGSGGKDVFLSINNEENFKYYWDLLAENGVKKIVCERYFVGKEVRLIVVGDKIISATKRKPAFIVGDGKSTISRLIELKNHSRLACPYLSLNLIKMTPDRVQNLKEAGLTDETILDYGQEYQFSGISNIGSGGENYDVTNIVHSDWNRIAYEVRNALYDAVHVGIDLLVEDISIAPEAQVWNILEVNSNPEFALQFFPVDGDSRDVARSILDYLFD</sequence>
<dbReference type="AlphaFoldDB" id="A0A0K1XDV5"/>
<dbReference type="Pfam" id="PF02655">
    <property type="entry name" value="ATP-grasp_3"/>
    <property type="match status" value="1"/>
</dbReference>
<dbReference type="GO" id="GO:0046872">
    <property type="term" value="F:metal ion binding"/>
    <property type="evidence" value="ECO:0007669"/>
    <property type="project" value="InterPro"/>
</dbReference>
<dbReference type="GO" id="GO:0005737">
    <property type="term" value="C:cytoplasm"/>
    <property type="evidence" value="ECO:0007669"/>
    <property type="project" value="TreeGrafter"/>
</dbReference>
<dbReference type="GO" id="GO:0004363">
    <property type="term" value="F:glutathione synthase activity"/>
    <property type="evidence" value="ECO:0007669"/>
    <property type="project" value="InterPro"/>
</dbReference>
<dbReference type="SUPFAM" id="SSF56059">
    <property type="entry name" value="Glutathione synthetase ATP-binding domain-like"/>
    <property type="match status" value="2"/>
</dbReference>
<evidence type="ECO:0000313" key="5">
    <source>
        <dbReference type="Proteomes" id="UP000063953"/>
    </source>
</evidence>
<keyword evidence="5" id="KW-1185">Reference proteome</keyword>
<evidence type="ECO:0000256" key="2">
    <source>
        <dbReference type="PROSITE-ProRule" id="PRU00409"/>
    </source>
</evidence>
<dbReference type="GO" id="GO:0009432">
    <property type="term" value="P:SOS response"/>
    <property type="evidence" value="ECO:0007669"/>
    <property type="project" value="TreeGrafter"/>
</dbReference>
<name>A0A0K1XDV5_9GAMM</name>
<dbReference type="InterPro" id="IPR011761">
    <property type="entry name" value="ATP-grasp"/>
</dbReference>
<dbReference type="RefSeq" id="WP_053100545.1">
    <property type="nucleotide sequence ID" value="NZ_CP012365.1"/>
</dbReference>
<dbReference type="Pfam" id="PF02955">
    <property type="entry name" value="GSH-S_ATP"/>
    <property type="match status" value="1"/>
</dbReference>
<keyword evidence="1" id="KW-0464">Manganese</keyword>
<gene>
    <name evidence="4" type="ORF">AKN88_05015</name>
</gene>
<keyword evidence="2" id="KW-0067">ATP-binding</keyword>
<dbReference type="PANTHER" id="PTHR21621:SF0">
    <property type="entry name" value="BETA-CITRYLGLUTAMATE SYNTHASE B-RELATED"/>
    <property type="match status" value="1"/>
</dbReference>
<feature type="domain" description="ATP-grasp" evidence="3">
    <location>
        <begin position="96"/>
        <end position="338"/>
    </location>
</feature>
<accession>A0A0K1XDV5</accession>
<protein>
    <recommendedName>
        <fullName evidence="3">ATP-grasp domain-containing protein</fullName>
    </recommendedName>
</protein>
<evidence type="ECO:0000313" key="4">
    <source>
        <dbReference type="EMBL" id="AKX59368.1"/>
    </source>
</evidence>
<proteinExistence type="predicted"/>
<dbReference type="InterPro" id="IPR004218">
    <property type="entry name" value="GSHS_ATP-bd"/>
</dbReference>
<reference evidence="4 5" key="1">
    <citation type="journal article" date="2015" name="Genome Announc.">
        <title>Genome Sequences of Oblitimonas alkaliphila gen. nov. sp. nov. (Proposed), a Novel Bacterium of the Pseudomonadaceae Family.</title>
        <authorList>
            <person name="Lauer A.C."/>
            <person name="Nicholson A.C."/>
            <person name="Humrighouse B.W."/>
            <person name="Emery B."/>
            <person name="Drobish A."/>
            <person name="Juieng P."/>
            <person name="Loparev V."/>
            <person name="McQuiston J.R."/>
        </authorList>
    </citation>
    <scope>NUCLEOTIDE SEQUENCE [LARGE SCALE GENOMIC DNA]</scope>
    <source>
        <strain evidence="4 5">E5571</strain>
    </source>
</reference>
<dbReference type="InterPro" id="IPR003806">
    <property type="entry name" value="ATP-grasp_PylC-type"/>
</dbReference>
<evidence type="ECO:0000259" key="3">
    <source>
        <dbReference type="PROSITE" id="PS50975"/>
    </source>
</evidence>
<dbReference type="GO" id="GO:0005524">
    <property type="term" value="F:ATP binding"/>
    <property type="evidence" value="ECO:0007669"/>
    <property type="project" value="UniProtKB-UniRule"/>
</dbReference>
<dbReference type="PROSITE" id="PS50975">
    <property type="entry name" value="ATP_GRASP"/>
    <property type="match status" value="2"/>
</dbReference>
<evidence type="ECO:0000256" key="1">
    <source>
        <dbReference type="ARBA" id="ARBA00023211"/>
    </source>
</evidence>
<feature type="domain" description="ATP-grasp" evidence="3">
    <location>
        <begin position="434"/>
        <end position="688"/>
    </location>
</feature>
<dbReference type="Gene3D" id="3.30.1490.20">
    <property type="entry name" value="ATP-grasp fold, A domain"/>
    <property type="match status" value="1"/>
</dbReference>
<dbReference type="Gene3D" id="3.30.470.20">
    <property type="entry name" value="ATP-grasp fold, B domain"/>
    <property type="match status" value="4"/>
</dbReference>
<dbReference type="EMBL" id="CP012365">
    <property type="protein sequence ID" value="AKX59368.1"/>
    <property type="molecule type" value="Genomic_DNA"/>
</dbReference>
<keyword evidence="2" id="KW-0547">Nucleotide-binding</keyword>
<dbReference type="InterPro" id="IPR013815">
    <property type="entry name" value="ATP_grasp_subdomain_1"/>
</dbReference>
<dbReference type="GO" id="GO:0018169">
    <property type="term" value="F:ribosomal S6-glutamic acid ligase activity"/>
    <property type="evidence" value="ECO:0007669"/>
    <property type="project" value="TreeGrafter"/>
</dbReference>
<organism evidence="4 5">
    <name type="scientific">Thiopseudomonas alkaliphila</name>
    <dbReference type="NCBI Taxonomy" id="1697053"/>
    <lineage>
        <taxon>Bacteria</taxon>
        <taxon>Pseudomonadati</taxon>
        <taxon>Pseudomonadota</taxon>
        <taxon>Gammaproteobacteria</taxon>
        <taxon>Pseudomonadales</taxon>
        <taxon>Pseudomonadaceae</taxon>
        <taxon>Thiopseudomonas</taxon>
    </lineage>
</organism>
<dbReference type="PANTHER" id="PTHR21621">
    <property type="entry name" value="RIBOSOMAL PROTEIN S6 MODIFICATION PROTEIN"/>
    <property type="match status" value="1"/>
</dbReference>